<dbReference type="Pfam" id="PF08241">
    <property type="entry name" value="Methyltransf_11"/>
    <property type="match status" value="1"/>
</dbReference>
<dbReference type="CDD" id="cd02440">
    <property type="entry name" value="AdoMet_MTases"/>
    <property type="match status" value="1"/>
</dbReference>
<organism evidence="2 3">
    <name type="scientific">Clostridium neonatale</name>
    <dbReference type="NCBI Taxonomy" id="137838"/>
    <lineage>
        <taxon>Bacteria</taxon>
        <taxon>Bacillati</taxon>
        <taxon>Bacillota</taxon>
        <taxon>Clostridia</taxon>
        <taxon>Eubacteriales</taxon>
        <taxon>Clostridiaceae</taxon>
        <taxon>Clostridium</taxon>
    </lineage>
</organism>
<dbReference type="GO" id="GO:0032259">
    <property type="term" value="P:methylation"/>
    <property type="evidence" value="ECO:0007669"/>
    <property type="project" value="UniProtKB-KW"/>
</dbReference>
<dbReference type="GO" id="GO:0008757">
    <property type="term" value="F:S-adenosylmethionine-dependent methyltransferase activity"/>
    <property type="evidence" value="ECO:0007669"/>
    <property type="project" value="InterPro"/>
</dbReference>
<dbReference type="EMBL" id="PDCJ01000001">
    <property type="protein sequence ID" value="PEG31278.1"/>
    <property type="molecule type" value="Genomic_DNA"/>
</dbReference>
<keyword evidence="3" id="KW-1185">Reference proteome</keyword>
<dbReference type="Proteomes" id="UP000220840">
    <property type="component" value="Unassembled WGS sequence"/>
</dbReference>
<dbReference type="PANTHER" id="PTHR43861">
    <property type="entry name" value="TRANS-ACONITATE 2-METHYLTRANSFERASE-RELATED"/>
    <property type="match status" value="1"/>
</dbReference>
<evidence type="ECO:0000259" key="1">
    <source>
        <dbReference type="Pfam" id="PF08241"/>
    </source>
</evidence>
<accession>A0A2A7MJG3</accession>
<dbReference type="PANTHER" id="PTHR43861:SF1">
    <property type="entry name" value="TRANS-ACONITATE 2-METHYLTRANSFERASE"/>
    <property type="match status" value="1"/>
</dbReference>
<sequence length="210" mass="25039">MKGNKDYWNNIYKEKSNNKIVYGLWLDKYEDIISKYKDEPVLDMGCGTGNNLLYLTERGFKDIYACDYSEEALKIVRNNFKDVKLLEHDITKRLPYKDGSMNLVIADLSLHYFKKRKTIEIIKEIKRILKADGYLIGRVNSMNDTNYGASQGEEIEKHYYLTKDGYKRFFDEEDIRYFFKDFNIKCCSEESMFRYGAEKKTIEFCVQFYI</sequence>
<dbReference type="Gene3D" id="3.40.50.150">
    <property type="entry name" value="Vaccinia Virus protein VP39"/>
    <property type="match status" value="1"/>
</dbReference>
<name>A0A2A7MJG3_9CLOT</name>
<dbReference type="InterPro" id="IPR013216">
    <property type="entry name" value="Methyltransf_11"/>
</dbReference>
<reference evidence="2 3" key="1">
    <citation type="submission" date="2017-10" db="EMBL/GenBank/DDBJ databases">
        <title>Effective Description of Clostridium neonatale sp. nov. linked to necrotizing enterocolitis in neonates and a clarification of species assignable to the genus Clostridium (Prazmowski 1880) emend. Lawson and Rainey 2016.</title>
        <authorList>
            <person name="Bernard K."/>
            <person name="Burdz T."/>
            <person name="Wiebe D."/>
            <person name="Balcewich B."/>
            <person name="Alfa M."/>
            <person name="Bernier A.-M."/>
        </authorList>
    </citation>
    <scope>NUCLEOTIDE SEQUENCE [LARGE SCALE GENOMIC DNA]</scope>
    <source>
        <strain evidence="2 3">LCDC99A005</strain>
    </source>
</reference>
<keyword evidence="2" id="KW-0808">Transferase</keyword>
<comment type="caution">
    <text evidence="2">The sequence shown here is derived from an EMBL/GenBank/DDBJ whole genome shotgun (WGS) entry which is preliminary data.</text>
</comment>
<dbReference type="InterPro" id="IPR029063">
    <property type="entry name" value="SAM-dependent_MTases_sf"/>
</dbReference>
<gene>
    <name evidence="2" type="ORF">CQ394_06025</name>
</gene>
<evidence type="ECO:0000313" key="2">
    <source>
        <dbReference type="EMBL" id="PEG31278.1"/>
    </source>
</evidence>
<dbReference type="OrthoDB" id="9804312at2"/>
<proteinExistence type="predicted"/>
<dbReference type="AlphaFoldDB" id="A0A2A7MJG3"/>
<keyword evidence="2" id="KW-0489">Methyltransferase</keyword>
<dbReference type="RefSeq" id="WP_058295435.1">
    <property type="nucleotide sequence ID" value="NZ_LN890328.1"/>
</dbReference>
<protein>
    <submittedName>
        <fullName evidence="2">Class I SAM-dependent methyltransferase</fullName>
    </submittedName>
</protein>
<dbReference type="STRING" id="137838.GCA_001458595_02675"/>
<feature type="domain" description="Methyltransferase type 11" evidence="1">
    <location>
        <begin position="42"/>
        <end position="136"/>
    </location>
</feature>
<evidence type="ECO:0000313" key="3">
    <source>
        <dbReference type="Proteomes" id="UP000220840"/>
    </source>
</evidence>
<dbReference type="SUPFAM" id="SSF53335">
    <property type="entry name" value="S-adenosyl-L-methionine-dependent methyltransferases"/>
    <property type="match status" value="1"/>
</dbReference>